<keyword evidence="2" id="KW-1185">Reference proteome</keyword>
<organism evidence="1 2">
    <name type="scientific">Sporosarcina gallistercoris</name>
    <dbReference type="NCBI Taxonomy" id="2762245"/>
    <lineage>
        <taxon>Bacteria</taxon>
        <taxon>Bacillati</taxon>
        <taxon>Bacillota</taxon>
        <taxon>Bacilli</taxon>
        <taxon>Bacillales</taxon>
        <taxon>Caryophanaceae</taxon>
        <taxon>Sporosarcina</taxon>
    </lineage>
</organism>
<sequence>MTNEDVTKMSDVLLQSLYDYHFAYNGGSYTLPKTMLDADITSKLAIDSLIENGYAVDNGEGSDNLVLSITPKGLDSIKNKQVK</sequence>
<evidence type="ECO:0000313" key="2">
    <source>
        <dbReference type="Proteomes" id="UP000659496"/>
    </source>
</evidence>
<protein>
    <submittedName>
        <fullName evidence="1">Uncharacterized protein</fullName>
    </submittedName>
</protein>
<name>A0ABR8PN67_9BACL</name>
<proteinExistence type="predicted"/>
<dbReference type="EMBL" id="JACSQY010000017">
    <property type="protein sequence ID" value="MBD7909634.1"/>
    <property type="molecule type" value="Genomic_DNA"/>
</dbReference>
<accession>A0ABR8PN67</accession>
<comment type="caution">
    <text evidence="1">The sequence shown here is derived from an EMBL/GenBank/DDBJ whole genome shotgun (WGS) entry which is preliminary data.</text>
</comment>
<reference evidence="1 2" key="1">
    <citation type="submission" date="2020-08" db="EMBL/GenBank/DDBJ databases">
        <title>A Genomic Blueprint of the Chicken Gut Microbiome.</title>
        <authorList>
            <person name="Gilroy R."/>
            <person name="Ravi A."/>
            <person name="Getino M."/>
            <person name="Pursley I."/>
            <person name="Horton D.L."/>
            <person name="Alikhan N.-F."/>
            <person name="Baker D."/>
            <person name="Gharbi K."/>
            <person name="Hall N."/>
            <person name="Watson M."/>
            <person name="Adriaenssens E.M."/>
            <person name="Foster-Nyarko E."/>
            <person name="Jarju S."/>
            <person name="Secka A."/>
            <person name="Antonio M."/>
            <person name="Oren A."/>
            <person name="Chaudhuri R."/>
            <person name="La Ragione R.M."/>
            <person name="Hildebrand F."/>
            <person name="Pallen M.J."/>
        </authorList>
    </citation>
    <scope>NUCLEOTIDE SEQUENCE [LARGE SCALE GENOMIC DNA]</scope>
    <source>
        <strain evidence="1 2">Sa3CUA8</strain>
    </source>
</reference>
<dbReference type="Proteomes" id="UP000659496">
    <property type="component" value="Unassembled WGS sequence"/>
</dbReference>
<evidence type="ECO:0000313" key="1">
    <source>
        <dbReference type="EMBL" id="MBD7909634.1"/>
    </source>
</evidence>
<dbReference type="RefSeq" id="WP_191692065.1">
    <property type="nucleotide sequence ID" value="NZ_JACSQY010000017.1"/>
</dbReference>
<gene>
    <name evidence="1" type="ORF">H9659_14950</name>
</gene>